<reference evidence="2 3" key="1">
    <citation type="submission" date="2019-10" db="EMBL/GenBank/DDBJ databases">
        <authorList>
            <person name="Palmer J.M."/>
        </authorList>
    </citation>
    <scope>NUCLEOTIDE SEQUENCE [LARGE SCALE GENOMIC DNA]</scope>
    <source>
        <strain evidence="2 3">TWF694</strain>
    </source>
</reference>
<comment type="caution">
    <text evidence="2">The sequence shown here is derived from an EMBL/GenBank/DDBJ whole genome shotgun (WGS) entry which is preliminary data.</text>
</comment>
<feature type="region of interest" description="Disordered" evidence="1">
    <location>
        <begin position="1"/>
        <end position="119"/>
    </location>
</feature>
<name>A0AAV9X158_9PEZI</name>
<feature type="compositionally biased region" description="Basic and acidic residues" evidence="1">
    <location>
        <begin position="80"/>
        <end position="104"/>
    </location>
</feature>
<proteinExistence type="predicted"/>
<keyword evidence="3" id="KW-1185">Reference proteome</keyword>
<gene>
    <name evidence="2" type="ORF">TWF694_003322</name>
</gene>
<dbReference type="Proteomes" id="UP001365542">
    <property type="component" value="Unassembled WGS sequence"/>
</dbReference>
<evidence type="ECO:0000256" key="1">
    <source>
        <dbReference type="SAM" id="MobiDB-lite"/>
    </source>
</evidence>
<evidence type="ECO:0000313" key="2">
    <source>
        <dbReference type="EMBL" id="KAK6532162.1"/>
    </source>
</evidence>
<protein>
    <submittedName>
        <fullName evidence="2">Uncharacterized protein</fullName>
    </submittedName>
</protein>
<evidence type="ECO:0000313" key="3">
    <source>
        <dbReference type="Proteomes" id="UP001365542"/>
    </source>
</evidence>
<dbReference type="AlphaFoldDB" id="A0AAV9X158"/>
<dbReference type="EMBL" id="JAVHJO010000012">
    <property type="protein sequence ID" value="KAK6532162.1"/>
    <property type="molecule type" value="Genomic_DNA"/>
</dbReference>
<organism evidence="2 3">
    <name type="scientific">Orbilia ellipsospora</name>
    <dbReference type="NCBI Taxonomy" id="2528407"/>
    <lineage>
        <taxon>Eukaryota</taxon>
        <taxon>Fungi</taxon>
        <taxon>Dikarya</taxon>
        <taxon>Ascomycota</taxon>
        <taxon>Pezizomycotina</taxon>
        <taxon>Orbiliomycetes</taxon>
        <taxon>Orbiliales</taxon>
        <taxon>Orbiliaceae</taxon>
        <taxon>Orbilia</taxon>
    </lineage>
</organism>
<feature type="compositionally biased region" description="Basic and acidic residues" evidence="1">
    <location>
        <begin position="8"/>
        <end position="24"/>
    </location>
</feature>
<accession>A0AAV9X158</accession>
<sequence length="131" mass="14362">MQQQQEQDAGHESRPGLSESRRALDDDDNASVYTVLPSYEALPPQPPSFAEASESTANAPVPPPLQSKANQGTLKGMKAKLKELQKQSEAHRQERHTLTTEEAGRMAGSQNETEEDGGKTAGWYDIVRVML</sequence>